<reference evidence="2" key="1">
    <citation type="submission" date="2015-12" db="EMBL/GenBank/DDBJ databases">
        <title>Gene expression during late stages of embryo sac development: a critical building block for successful pollen-pistil interactions.</title>
        <authorList>
            <person name="Liu Y."/>
            <person name="Joly V."/>
            <person name="Sabar M."/>
            <person name="Matton D.P."/>
        </authorList>
    </citation>
    <scope>NUCLEOTIDE SEQUENCE</scope>
</reference>
<sequence length="69" mass="8069">MSQSALILHWALRRISKQCPVWIQQVIYLSDDMTRIRVMQKVSHNNRFSHKSTSPPQLPLIHTKKNSTS</sequence>
<dbReference type="EMBL" id="GEDG01029500">
    <property type="protein sequence ID" value="JAP12507.1"/>
    <property type="molecule type" value="Transcribed_RNA"/>
</dbReference>
<organism evidence="2">
    <name type="scientific">Solanum chacoense</name>
    <name type="common">Chaco potato</name>
    <dbReference type="NCBI Taxonomy" id="4108"/>
    <lineage>
        <taxon>Eukaryota</taxon>
        <taxon>Viridiplantae</taxon>
        <taxon>Streptophyta</taxon>
        <taxon>Embryophyta</taxon>
        <taxon>Tracheophyta</taxon>
        <taxon>Spermatophyta</taxon>
        <taxon>Magnoliopsida</taxon>
        <taxon>eudicotyledons</taxon>
        <taxon>Gunneridae</taxon>
        <taxon>Pentapetalae</taxon>
        <taxon>asterids</taxon>
        <taxon>lamiids</taxon>
        <taxon>Solanales</taxon>
        <taxon>Solanaceae</taxon>
        <taxon>Solanoideae</taxon>
        <taxon>Solaneae</taxon>
        <taxon>Solanum</taxon>
    </lineage>
</organism>
<accession>A0A0V0GZ93</accession>
<proteinExistence type="predicted"/>
<evidence type="ECO:0000313" key="2">
    <source>
        <dbReference type="EMBL" id="JAP12507.1"/>
    </source>
</evidence>
<name>A0A0V0GZ93_SOLCH</name>
<dbReference type="AlphaFoldDB" id="A0A0V0GZ93"/>
<feature type="compositionally biased region" description="Polar residues" evidence="1">
    <location>
        <begin position="45"/>
        <end position="55"/>
    </location>
</feature>
<feature type="region of interest" description="Disordered" evidence="1">
    <location>
        <begin position="45"/>
        <end position="69"/>
    </location>
</feature>
<protein>
    <submittedName>
        <fullName evidence="2">Putative ovule protein</fullName>
    </submittedName>
</protein>
<evidence type="ECO:0000256" key="1">
    <source>
        <dbReference type="SAM" id="MobiDB-lite"/>
    </source>
</evidence>